<evidence type="ECO:0000256" key="2">
    <source>
        <dbReference type="ARBA" id="ARBA00022833"/>
    </source>
</evidence>
<evidence type="ECO:0000256" key="5">
    <source>
        <dbReference type="ARBA" id="ARBA00023284"/>
    </source>
</evidence>
<dbReference type="CDD" id="cd00498">
    <property type="entry name" value="Hsp33"/>
    <property type="match status" value="1"/>
</dbReference>
<dbReference type="InterPro" id="IPR016154">
    <property type="entry name" value="Heat_shock_Hsp33_C"/>
</dbReference>
<dbReference type="SUPFAM" id="SSF64397">
    <property type="entry name" value="Hsp33 domain"/>
    <property type="match status" value="1"/>
</dbReference>
<comment type="similarity">
    <text evidence="6">Belongs to the HSP33 family.</text>
</comment>
<comment type="function">
    <text evidence="6">Redox regulated molecular chaperone. Protects both thermally unfolding and oxidatively damaged proteins from irreversible aggregation. Plays an important role in the bacterial defense system toward oxidative stress.</text>
</comment>
<feature type="disulfide bond" description="Redox-active" evidence="6">
    <location>
        <begin position="235"/>
        <end position="237"/>
    </location>
</feature>
<protein>
    <recommendedName>
        <fullName evidence="6">33 kDa chaperonin</fullName>
    </recommendedName>
    <alternativeName>
        <fullName evidence="6">Heat shock protein 33 homolog</fullName>
        <shortName evidence="6">HSP33</shortName>
    </alternativeName>
</protein>
<keyword evidence="5 6" id="KW-0676">Redox-active center</keyword>
<dbReference type="Gene3D" id="3.55.30.10">
    <property type="entry name" value="Hsp33 domain"/>
    <property type="match status" value="1"/>
</dbReference>
<gene>
    <name evidence="6" type="primary">hslO</name>
    <name evidence="7" type="ORF">FYJ51_12510</name>
</gene>
<keyword evidence="2 6" id="KW-0862">Zinc</keyword>
<dbReference type="AlphaFoldDB" id="A0A7X2NUU8"/>
<evidence type="ECO:0000256" key="4">
    <source>
        <dbReference type="ARBA" id="ARBA00023186"/>
    </source>
</evidence>
<name>A0A7X2NUU8_9FIRM</name>
<dbReference type="PANTHER" id="PTHR30111:SF1">
    <property type="entry name" value="33 KDA CHAPERONIN"/>
    <property type="match status" value="1"/>
</dbReference>
<dbReference type="EMBL" id="VUMN01000045">
    <property type="protein sequence ID" value="MSS59716.1"/>
    <property type="molecule type" value="Genomic_DNA"/>
</dbReference>
<evidence type="ECO:0000313" key="7">
    <source>
        <dbReference type="EMBL" id="MSS59716.1"/>
    </source>
</evidence>
<comment type="subcellular location">
    <subcellularLocation>
        <location evidence="6">Cytoplasm</location>
    </subcellularLocation>
</comment>
<reference evidence="7 8" key="1">
    <citation type="submission" date="2019-08" db="EMBL/GenBank/DDBJ databases">
        <title>In-depth cultivation of the pig gut microbiome towards novel bacterial diversity and tailored functional studies.</title>
        <authorList>
            <person name="Wylensek D."/>
            <person name="Hitch T.C.A."/>
            <person name="Clavel T."/>
        </authorList>
    </citation>
    <scope>NUCLEOTIDE SEQUENCE [LARGE SCALE GENOMIC DNA]</scope>
    <source>
        <strain evidence="7 8">Oil+RF-744-GAM-WT-6</strain>
    </source>
</reference>
<dbReference type="Pfam" id="PF01430">
    <property type="entry name" value="HSP33"/>
    <property type="match status" value="1"/>
</dbReference>
<organism evidence="7 8">
    <name type="scientific">Stecheria intestinalis</name>
    <dbReference type="NCBI Taxonomy" id="2606630"/>
    <lineage>
        <taxon>Bacteria</taxon>
        <taxon>Bacillati</taxon>
        <taxon>Bacillota</taxon>
        <taxon>Erysipelotrichia</taxon>
        <taxon>Erysipelotrichales</taxon>
        <taxon>Erysipelotrichaceae</taxon>
        <taxon>Stecheria</taxon>
    </lineage>
</organism>
<evidence type="ECO:0000256" key="3">
    <source>
        <dbReference type="ARBA" id="ARBA00023157"/>
    </source>
</evidence>
<dbReference type="PIRSF" id="PIRSF005261">
    <property type="entry name" value="Heat_shock_Hsp33"/>
    <property type="match status" value="1"/>
</dbReference>
<dbReference type="Proteomes" id="UP000461880">
    <property type="component" value="Unassembled WGS sequence"/>
</dbReference>
<comment type="PTM">
    <text evidence="6">Under oxidizing conditions two disulfide bonds are formed involving the reactive cysteines. Under reducing conditions zinc is bound to the reactive cysteines and the protein is inactive.</text>
</comment>
<dbReference type="PANTHER" id="PTHR30111">
    <property type="entry name" value="33 KDA CHAPERONIN"/>
    <property type="match status" value="1"/>
</dbReference>
<dbReference type="GO" id="GO:0005737">
    <property type="term" value="C:cytoplasm"/>
    <property type="evidence" value="ECO:0007669"/>
    <property type="project" value="UniProtKB-SubCell"/>
</dbReference>
<evidence type="ECO:0000256" key="6">
    <source>
        <dbReference type="HAMAP-Rule" id="MF_00117"/>
    </source>
</evidence>
<dbReference type="GO" id="GO:0044183">
    <property type="term" value="F:protein folding chaperone"/>
    <property type="evidence" value="ECO:0007669"/>
    <property type="project" value="TreeGrafter"/>
</dbReference>
<dbReference type="GO" id="GO:0042026">
    <property type="term" value="P:protein refolding"/>
    <property type="evidence" value="ECO:0007669"/>
    <property type="project" value="TreeGrafter"/>
</dbReference>
<dbReference type="InterPro" id="IPR016153">
    <property type="entry name" value="Heat_shock_Hsp33_N"/>
</dbReference>
<evidence type="ECO:0000313" key="8">
    <source>
        <dbReference type="Proteomes" id="UP000461880"/>
    </source>
</evidence>
<dbReference type="InterPro" id="IPR000397">
    <property type="entry name" value="Heat_shock_Hsp33"/>
</dbReference>
<proteinExistence type="inferred from homology"/>
<keyword evidence="8" id="KW-1185">Reference proteome</keyword>
<feature type="disulfide bond" description="Redox-active" evidence="6">
    <location>
        <begin position="268"/>
        <end position="271"/>
    </location>
</feature>
<sequence length="296" mass="32164">MKDEIVIAEALNGQVRIHAARTTAMVKEAAEVHHCWPTSAAALGRTMTVTALMASDLKDPEEHVVVTIDGKGPAGKISVQADGAGNVRGMIGNPEVYLSRADGHLDVGKAVGIDGTLSVSRDMGLKEPFTGVVALQTGEIGDDFAYYLVRSEQTPSVVAVGVLVGTDTKVKTAGGMIIQLLPDASEETIEAVEQVTKTMKPMTEYMDEGIEVEDLIRLLFPDAAILEHKPVQWHCGCSKEYYGELLLTLHEKDLKDMMEEDHGAEITCSYCEKQYHYSEEELKQLLEKKQCGKSAA</sequence>
<keyword evidence="3 6" id="KW-1015">Disulfide bond</keyword>
<dbReference type="HAMAP" id="MF_00117">
    <property type="entry name" value="HslO"/>
    <property type="match status" value="1"/>
</dbReference>
<dbReference type="Gene3D" id="3.90.1280.10">
    <property type="entry name" value="HSP33 redox switch-like"/>
    <property type="match status" value="1"/>
</dbReference>
<dbReference type="NCBIfam" id="NF001033">
    <property type="entry name" value="PRK00114.1"/>
    <property type="match status" value="1"/>
</dbReference>
<dbReference type="SUPFAM" id="SSF118352">
    <property type="entry name" value="HSP33 redox switch-like"/>
    <property type="match status" value="1"/>
</dbReference>
<keyword evidence="4 6" id="KW-0143">Chaperone</keyword>
<keyword evidence="1 6" id="KW-0963">Cytoplasm</keyword>
<dbReference type="GO" id="GO:0051082">
    <property type="term" value="F:unfolded protein binding"/>
    <property type="evidence" value="ECO:0007669"/>
    <property type="project" value="UniProtKB-UniRule"/>
</dbReference>
<evidence type="ECO:0000256" key="1">
    <source>
        <dbReference type="ARBA" id="ARBA00022490"/>
    </source>
</evidence>
<comment type="caution">
    <text evidence="7">The sequence shown here is derived from an EMBL/GenBank/DDBJ whole genome shotgun (WGS) entry which is preliminary data.</text>
</comment>
<accession>A0A7X2NUU8</accession>